<sequence length="72" mass="7756">MSEGTRARLGDVEESVEEEGSGKTEVEEALENAPEVPHGSNLSPTNQPLVSESDPSFLKIMEQMATIMGQHS</sequence>
<feature type="region of interest" description="Disordered" evidence="1">
    <location>
        <begin position="1"/>
        <end position="52"/>
    </location>
</feature>
<feature type="compositionally biased region" description="Basic and acidic residues" evidence="1">
    <location>
        <begin position="1"/>
        <end position="11"/>
    </location>
</feature>
<evidence type="ECO:0000256" key="1">
    <source>
        <dbReference type="SAM" id="MobiDB-lite"/>
    </source>
</evidence>
<organism evidence="2 3">
    <name type="scientific">Austropuccinia psidii MF-1</name>
    <dbReference type="NCBI Taxonomy" id="1389203"/>
    <lineage>
        <taxon>Eukaryota</taxon>
        <taxon>Fungi</taxon>
        <taxon>Dikarya</taxon>
        <taxon>Basidiomycota</taxon>
        <taxon>Pucciniomycotina</taxon>
        <taxon>Pucciniomycetes</taxon>
        <taxon>Pucciniales</taxon>
        <taxon>Sphaerophragmiaceae</taxon>
        <taxon>Austropuccinia</taxon>
    </lineage>
</organism>
<accession>A0A9Q3C0G5</accession>
<proteinExistence type="predicted"/>
<feature type="compositionally biased region" description="Polar residues" evidence="1">
    <location>
        <begin position="40"/>
        <end position="52"/>
    </location>
</feature>
<evidence type="ECO:0000313" key="2">
    <source>
        <dbReference type="EMBL" id="MBW0474862.1"/>
    </source>
</evidence>
<dbReference type="AlphaFoldDB" id="A0A9Q3C0G5"/>
<evidence type="ECO:0000313" key="3">
    <source>
        <dbReference type="Proteomes" id="UP000765509"/>
    </source>
</evidence>
<keyword evidence="3" id="KW-1185">Reference proteome</keyword>
<reference evidence="2" key="1">
    <citation type="submission" date="2021-03" db="EMBL/GenBank/DDBJ databases">
        <title>Draft genome sequence of rust myrtle Austropuccinia psidii MF-1, a brazilian biotype.</title>
        <authorList>
            <person name="Quecine M.C."/>
            <person name="Pachon D.M.R."/>
            <person name="Bonatelli M.L."/>
            <person name="Correr F.H."/>
            <person name="Franceschini L.M."/>
            <person name="Leite T.F."/>
            <person name="Margarido G.R.A."/>
            <person name="Almeida C.A."/>
            <person name="Ferrarezi J.A."/>
            <person name="Labate C.A."/>
        </authorList>
    </citation>
    <scope>NUCLEOTIDE SEQUENCE</scope>
    <source>
        <strain evidence="2">MF-1</strain>
    </source>
</reference>
<dbReference type="Proteomes" id="UP000765509">
    <property type="component" value="Unassembled WGS sequence"/>
</dbReference>
<dbReference type="EMBL" id="AVOT02003887">
    <property type="protein sequence ID" value="MBW0474862.1"/>
    <property type="molecule type" value="Genomic_DNA"/>
</dbReference>
<name>A0A9Q3C0G5_9BASI</name>
<gene>
    <name evidence="2" type="ORF">O181_014577</name>
</gene>
<comment type="caution">
    <text evidence="2">The sequence shown here is derived from an EMBL/GenBank/DDBJ whole genome shotgun (WGS) entry which is preliminary data.</text>
</comment>
<protein>
    <submittedName>
        <fullName evidence="2">Uncharacterized protein</fullName>
    </submittedName>
</protein>